<dbReference type="PROSITE" id="PS00973">
    <property type="entry name" value="USP_2"/>
    <property type="match status" value="1"/>
</dbReference>
<feature type="domain" description="Cytochrome b561" evidence="18">
    <location>
        <begin position="610"/>
        <end position="803"/>
    </location>
</feature>
<evidence type="ECO:0000256" key="1">
    <source>
        <dbReference type="ARBA" id="ARBA00004370"/>
    </source>
</evidence>
<evidence type="ECO:0000256" key="6">
    <source>
        <dbReference type="ARBA" id="ARBA00022448"/>
    </source>
</evidence>
<dbReference type="Gene3D" id="3.90.70.10">
    <property type="entry name" value="Cysteine proteinases"/>
    <property type="match status" value="1"/>
</dbReference>
<dbReference type="SMART" id="SM00665">
    <property type="entry name" value="B561"/>
    <property type="match status" value="1"/>
</dbReference>
<dbReference type="GO" id="GO:0004843">
    <property type="term" value="F:cysteine-type deubiquitinase activity"/>
    <property type="evidence" value="ECO:0007669"/>
    <property type="project" value="InterPro"/>
</dbReference>
<dbReference type="PROSITE" id="PS50235">
    <property type="entry name" value="USP_3"/>
    <property type="match status" value="1"/>
</dbReference>
<dbReference type="GO" id="GO:0008097">
    <property type="term" value="F:5S rRNA binding"/>
    <property type="evidence" value="ECO:0007669"/>
    <property type="project" value="InterPro"/>
</dbReference>
<dbReference type="Pfam" id="PF17144">
    <property type="entry name" value="Ribosomal_L5e"/>
    <property type="match status" value="1"/>
</dbReference>
<name>A0A8X8ZP65_SALSN</name>
<dbReference type="CDD" id="cd08760">
    <property type="entry name" value="Cyt_b561_FRRS1_like"/>
    <property type="match status" value="1"/>
</dbReference>
<dbReference type="PROSITE" id="PS50939">
    <property type="entry name" value="CYTOCHROME_B561"/>
    <property type="match status" value="1"/>
</dbReference>
<dbReference type="Pfam" id="PF14204">
    <property type="entry name" value="Ribosomal_L18_c"/>
    <property type="match status" value="1"/>
</dbReference>
<dbReference type="GO" id="GO:0016020">
    <property type="term" value="C:membrane"/>
    <property type="evidence" value="ECO:0007669"/>
    <property type="project" value="UniProtKB-SubCell"/>
</dbReference>
<feature type="transmembrane region" description="Helical" evidence="15">
    <location>
        <begin position="777"/>
        <end position="799"/>
    </location>
</feature>
<dbReference type="InterPro" id="IPR005485">
    <property type="entry name" value="Rbsml_uL18_euk_arch"/>
</dbReference>
<dbReference type="SUPFAM" id="SSF54001">
    <property type="entry name" value="Cysteine proteinases"/>
    <property type="match status" value="1"/>
</dbReference>
<dbReference type="GO" id="GO:0000027">
    <property type="term" value="P:ribosomal large subunit assembly"/>
    <property type="evidence" value="ECO:0007669"/>
    <property type="project" value="TreeGrafter"/>
</dbReference>
<evidence type="ECO:0000313" key="19">
    <source>
        <dbReference type="EMBL" id="KAG6411853.1"/>
    </source>
</evidence>
<feature type="transmembrane region" description="Helical" evidence="15">
    <location>
        <begin position="744"/>
        <end position="765"/>
    </location>
</feature>
<dbReference type="PANTHER" id="PTHR23410">
    <property type="entry name" value="RIBOSOMAL PROTEIN L5-RELATED"/>
    <property type="match status" value="1"/>
</dbReference>
<dbReference type="InterPro" id="IPR005018">
    <property type="entry name" value="DOMON_domain"/>
</dbReference>
<keyword evidence="10" id="KW-0249">Electron transport</keyword>
<feature type="transmembrane region" description="Helical" evidence="15">
    <location>
        <begin position="675"/>
        <end position="701"/>
    </location>
</feature>
<dbReference type="SUPFAM" id="SSF53137">
    <property type="entry name" value="Translational machinery components"/>
    <property type="match status" value="1"/>
</dbReference>
<organism evidence="19">
    <name type="scientific">Salvia splendens</name>
    <name type="common">Scarlet sage</name>
    <dbReference type="NCBI Taxonomy" id="180675"/>
    <lineage>
        <taxon>Eukaryota</taxon>
        <taxon>Viridiplantae</taxon>
        <taxon>Streptophyta</taxon>
        <taxon>Embryophyta</taxon>
        <taxon>Tracheophyta</taxon>
        <taxon>Spermatophyta</taxon>
        <taxon>Magnoliopsida</taxon>
        <taxon>eudicotyledons</taxon>
        <taxon>Gunneridae</taxon>
        <taxon>Pentapetalae</taxon>
        <taxon>asterids</taxon>
        <taxon>lamiids</taxon>
        <taxon>Lamiales</taxon>
        <taxon>Lamiaceae</taxon>
        <taxon>Nepetoideae</taxon>
        <taxon>Mentheae</taxon>
        <taxon>Salviinae</taxon>
        <taxon>Salvia</taxon>
        <taxon>Salvia subgen. Calosphace</taxon>
        <taxon>core Calosphace</taxon>
    </lineage>
</organism>
<comment type="subcellular location">
    <subcellularLocation>
        <location evidence="2">Cytoplasm</location>
    </subcellularLocation>
    <subcellularLocation>
        <location evidence="1">Membrane</location>
    </subcellularLocation>
</comment>
<dbReference type="CDD" id="cd00432">
    <property type="entry name" value="Ribosomal_L18_L5e"/>
    <property type="match status" value="1"/>
</dbReference>
<evidence type="ECO:0000256" key="14">
    <source>
        <dbReference type="SAM" id="MobiDB-lite"/>
    </source>
</evidence>
<dbReference type="CDD" id="cd02674">
    <property type="entry name" value="Peptidase_C19R"/>
    <property type="match status" value="1"/>
</dbReference>
<dbReference type="GO" id="GO:0003735">
    <property type="term" value="F:structural constituent of ribosome"/>
    <property type="evidence" value="ECO:0007669"/>
    <property type="project" value="InterPro"/>
</dbReference>
<keyword evidence="6" id="KW-0813">Transport</keyword>
<dbReference type="InterPro" id="IPR001394">
    <property type="entry name" value="Peptidase_C19_UCH"/>
</dbReference>
<keyword evidence="11 15" id="KW-1133">Transmembrane helix</keyword>
<dbReference type="InterPro" id="IPR025607">
    <property type="entry name" value="Ribosomal_uL18_C_euk"/>
</dbReference>
<evidence type="ECO:0000256" key="2">
    <source>
        <dbReference type="ARBA" id="ARBA00004496"/>
    </source>
</evidence>
<feature type="transmembrane region" description="Helical" evidence="15">
    <location>
        <begin position="649"/>
        <end position="669"/>
    </location>
</feature>
<dbReference type="HAMAP" id="MF_01337_A">
    <property type="entry name" value="Ribosomal_uL18_A"/>
    <property type="match status" value="1"/>
</dbReference>
<dbReference type="GO" id="GO:0009955">
    <property type="term" value="P:adaxial/abaxial pattern specification"/>
    <property type="evidence" value="ECO:0007669"/>
    <property type="project" value="UniProtKB-ARBA"/>
</dbReference>
<sequence length="1122" mass="126442">MYLSLPLQSTATRSMTLTIFTCDVSAFPAAYTLTVPKHGRCRDLVQALSNACSLQFNEKLLLAEIRGHLIYRFLEDPMILLSTIKEDDHLTAYKIPKVLKKTKFLQLIHRQEEQGTGNAQSPVGWKPYGTPLVSPISCDDTITTSDIQQIVHTMLSPMLRTKGSGAMTMSYASVVASNESHSDSSIADPTKGDGGSSKPMLSEKLPLQLVDENNACIDLTVGDDKVVKLSLSSMSILVFVDWSQKLLASYDTKHLENLPEVCKHVHVSKKARNEPLSLYTCLEAFLREEHLVPEDMWYCPQCKERRQASKKLDLWRLPEVLVIHLKRFSYSRSMKHKLDTFVNFPIHDFDLTNYVANKNNTRRQIYELYALTNHYGGMGSGHYTAHIKLLDENRWYNFDDSHISPINEEDVKSAAAYVLFYKRVNNDRSSAVDFALNQAVSYAVGDHVSLNQLVVVVADPDWIIVWNLFELSKIPKIRMKHISVEMACLELSRLHPQNNKPDMFHQAAPNVWNFVLSAPSTNAYVAIGFSPNGNMVGSTAVVGWVESGGTSNMKQYFLGGQQPSLVTLIQSPTQGLPFGNVSTMLVQSGRIYIAFQLLTAQPGSRLIYAVGPVGRLPQAPDFRLTEHQDKIATSLNYASESNLRRIHGLLNMLGWAILIPIGVMVARYMRKWDLLWFYMHAVTQSICFILGVIGVICGFVLDGRLSANVPIHKALGIVIITFGCLQVLALLIRPDKTSKVRKYWNWYHFGVGRALVFLAVINVFYGIHLGKADSSWNVGFAAFLIVLFVITLIMEIRIWLCSVDLSGYSSGVVLMMPDIVFVKAQKSKAYFKRFQVKFKRRRQGKTDYRARIRMINQDKNKYNTPKFRFVVRFTNKDIIAQICSASIAGDHILVSAYAHELPCYGLEVGLTNYAAAYCTGLLLGRRVLKKLELDEEYEGNVEATGEDYSVEPADSRRPFRALLDVGLLKTTTGNRVFGALKGALDAGVDIPHSEKRFAGFSKDNKQLDAEVHRKYIYGGHVAAYMNTLMEDEPEKYQTHFSEYIKRGIEADNIEDMYKKVHAAIRANPIQTKTGKPAPKEHKRYNLKKLTYEERKAKLIERLNALNAAAGNDDDDEDEEDDE</sequence>
<evidence type="ECO:0000256" key="15">
    <source>
        <dbReference type="SAM" id="Phobius"/>
    </source>
</evidence>
<evidence type="ECO:0000256" key="12">
    <source>
        <dbReference type="ARBA" id="ARBA00023136"/>
    </source>
</evidence>
<evidence type="ECO:0000313" key="20">
    <source>
        <dbReference type="Proteomes" id="UP000298416"/>
    </source>
</evidence>
<comment type="caution">
    <text evidence="19">The sequence shown here is derived from an EMBL/GenBank/DDBJ whole genome shotgun (WGS) entry which is preliminary data.</text>
</comment>
<comment type="similarity">
    <text evidence="4">Belongs to the peptidase C19 family.</text>
</comment>
<keyword evidence="8 15" id="KW-0812">Transmembrane</keyword>
<reference evidence="19" key="1">
    <citation type="submission" date="2018-01" db="EMBL/GenBank/DDBJ databases">
        <authorList>
            <person name="Mao J.F."/>
        </authorList>
    </citation>
    <scope>NUCLEOTIDE SEQUENCE</scope>
    <source>
        <strain evidence="19">Huo1</strain>
        <tissue evidence="19">Leaf</tissue>
    </source>
</reference>
<evidence type="ECO:0000256" key="8">
    <source>
        <dbReference type="ARBA" id="ARBA00022692"/>
    </source>
</evidence>
<evidence type="ECO:0000256" key="9">
    <source>
        <dbReference type="ARBA" id="ARBA00022980"/>
    </source>
</evidence>
<evidence type="ECO:0008006" key="21">
    <source>
        <dbReference type="Google" id="ProtNLM"/>
    </source>
</evidence>
<proteinExistence type="inferred from homology"/>
<feature type="domain" description="USP" evidence="16">
    <location>
        <begin position="63"/>
        <end position="424"/>
    </location>
</feature>
<accession>A0A8X8ZP65</accession>
<keyword evidence="7" id="KW-0963">Cytoplasm</keyword>
<reference evidence="19" key="2">
    <citation type="submission" date="2020-08" db="EMBL/GenBank/DDBJ databases">
        <title>Plant Genome Project.</title>
        <authorList>
            <person name="Zhang R.-G."/>
        </authorList>
    </citation>
    <scope>NUCLEOTIDE SEQUENCE</scope>
    <source>
        <strain evidence="19">Huo1</strain>
        <tissue evidence="19">Leaf</tissue>
    </source>
</reference>
<feature type="domain" description="DOMON" evidence="17">
    <location>
        <begin position="497"/>
        <end position="614"/>
    </location>
</feature>
<dbReference type="CDD" id="cd09631">
    <property type="entry name" value="DOMON_DOH"/>
    <property type="match status" value="1"/>
</dbReference>
<evidence type="ECO:0000256" key="3">
    <source>
        <dbReference type="ARBA" id="ARBA00007116"/>
    </source>
</evidence>
<protein>
    <recommendedName>
        <fullName evidence="21">Large subunit ribosomal protein L5e</fullName>
    </recommendedName>
</protein>
<dbReference type="EMBL" id="PNBA02000009">
    <property type="protein sequence ID" value="KAG6411853.1"/>
    <property type="molecule type" value="Genomic_DNA"/>
</dbReference>
<dbReference type="InterPro" id="IPR038765">
    <property type="entry name" value="Papain-like_cys_pep_sf"/>
</dbReference>
<evidence type="ECO:0000259" key="16">
    <source>
        <dbReference type="PROSITE" id="PS50235"/>
    </source>
</evidence>
<evidence type="ECO:0000256" key="11">
    <source>
        <dbReference type="ARBA" id="ARBA00022989"/>
    </source>
</evidence>
<dbReference type="Gene3D" id="1.20.120.1770">
    <property type="match status" value="1"/>
</dbReference>
<evidence type="ECO:0000256" key="4">
    <source>
        <dbReference type="ARBA" id="ARBA00009085"/>
    </source>
</evidence>
<dbReference type="InterPro" id="IPR057268">
    <property type="entry name" value="Ribosomal_L18"/>
</dbReference>
<dbReference type="SMART" id="SM00664">
    <property type="entry name" value="DoH"/>
    <property type="match status" value="1"/>
</dbReference>
<evidence type="ECO:0000259" key="17">
    <source>
        <dbReference type="PROSITE" id="PS50836"/>
    </source>
</evidence>
<dbReference type="GO" id="GO:0006412">
    <property type="term" value="P:translation"/>
    <property type="evidence" value="ECO:0007669"/>
    <property type="project" value="InterPro"/>
</dbReference>
<dbReference type="GO" id="GO:0016579">
    <property type="term" value="P:protein deubiquitination"/>
    <property type="evidence" value="ECO:0007669"/>
    <property type="project" value="InterPro"/>
</dbReference>
<feature type="transmembrane region" description="Helical" evidence="15">
    <location>
        <begin position="805"/>
        <end position="824"/>
    </location>
</feature>
<feature type="transmembrane region" description="Helical" evidence="15">
    <location>
        <begin position="713"/>
        <end position="732"/>
    </location>
</feature>
<dbReference type="InterPro" id="IPR045266">
    <property type="entry name" value="DOH_DOMON"/>
</dbReference>
<keyword evidence="13" id="KW-0687">Ribonucleoprotein</keyword>
<dbReference type="InterPro" id="IPR006593">
    <property type="entry name" value="Cyt_b561/ferric_Rdtase_TM"/>
</dbReference>
<evidence type="ECO:0000256" key="7">
    <source>
        <dbReference type="ARBA" id="ARBA00022490"/>
    </source>
</evidence>
<comment type="subunit">
    <text evidence="5">Component of the large ribosomal subunit (LSU).</text>
</comment>
<dbReference type="AlphaFoldDB" id="A0A8X8ZP65"/>
<dbReference type="PROSITE" id="PS50836">
    <property type="entry name" value="DOMON"/>
    <property type="match status" value="1"/>
</dbReference>
<evidence type="ECO:0000256" key="10">
    <source>
        <dbReference type="ARBA" id="ARBA00022982"/>
    </source>
</evidence>
<dbReference type="InterPro" id="IPR018200">
    <property type="entry name" value="USP_CS"/>
</dbReference>
<dbReference type="GO" id="GO:0022625">
    <property type="term" value="C:cytosolic large ribosomal subunit"/>
    <property type="evidence" value="ECO:0007669"/>
    <property type="project" value="TreeGrafter"/>
</dbReference>
<dbReference type="PRINTS" id="PR00058">
    <property type="entry name" value="RIBOSOMALL5"/>
</dbReference>
<feature type="region of interest" description="Disordered" evidence="14">
    <location>
        <begin position="181"/>
        <end position="201"/>
    </location>
</feature>
<dbReference type="GO" id="GO:0051301">
    <property type="term" value="P:cell division"/>
    <property type="evidence" value="ECO:0007669"/>
    <property type="project" value="UniProtKB-ARBA"/>
</dbReference>
<evidence type="ECO:0000259" key="18">
    <source>
        <dbReference type="PROSITE" id="PS50939"/>
    </source>
</evidence>
<keyword evidence="9" id="KW-0689">Ribosomal protein</keyword>
<dbReference type="PANTHER" id="PTHR23410:SF12">
    <property type="entry name" value="LARGE RIBOSOMAL SUBUNIT PROTEIN UL18"/>
    <property type="match status" value="1"/>
</dbReference>
<keyword evidence="12 15" id="KW-0472">Membrane</keyword>
<comment type="similarity">
    <text evidence="3">Belongs to the universal ribosomal protein uL18 family.</text>
</comment>
<evidence type="ECO:0000256" key="13">
    <source>
        <dbReference type="ARBA" id="ARBA00023274"/>
    </source>
</evidence>
<dbReference type="InterPro" id="IPR028889">
    <property type="entry name" value="USP"/>
</dbReference>
<dbReference type="FunFam" id="3.30.420.100:FF:000002">
    <property type="entry name" value="60S ribosomal protein L5"/>
    <property type="match status" value="1"/>
</dbReference>
<dbReference type="Gene3D" id="3.30.420.100">
    <property type="match status" value="1"/>
</dbReference>
<gene>
    <name evidence="19" type="ORF">SASPL_124506</name>
</gene>
<evidence type="ECO:0000256" key="5">
    <source>
        <dbReference type="ARBA" id="ARBA00011113"/>
    </source>
</evidence>
<keyword evidence="20" id="KW-1185">Reference proteome</keyword>
<dbReference type="GO" id="GO:0009965">
    <property type="term" value="P:leaf morphogenesis"/>
    <property type="evidence" value="ECO:0007669"/>
    <property type="project" value="UniProtKB-ARBA"/>
</dbReference>
<dbReference type="Pfam" id="PF00443">
    <property type="entry name" value="UCH"/>
    <property type="match status" value="1"/>
</dbReference>
<dbReference type="Proteomes" id="UP000298416">
    <property type="component" value="Unassembled WGS sequence"/>
</dbReference>
<dbReference type="Pfam" id="PF03351">
    <property type="entry name" value="DOMON"/>
    <property type="match status" value="1"/>
</dbReference>